<sequence>MNIWVRSYLPLKYFKLSDAEPERQFSSKSRSTSIGLVVTCILWILAHPALKTWVWAYLPLQFFNSANEEPVNQVSLKSPTMSTGQFVKCICESGPSCPESLSLGLFIPTVLQLS</sequence>
<reference evidence="2 3" key="1">
    <citation type="journal article" date="2019" name="Sci. Rep.">
        <title>Orb-weaving spider Araneus ventricosus genome elucidates the spidroin gene catalogue.</title>
        <authorList>
            <person name="Kono N."/>
            <person name="Nakamura H."/>
            <person name="Ohtoshi R."/>
            <person name="Moran D.A.P."/>
            <person name="Shinohara A."/>
            <person name="Yoshida Y."/>
            <person name="Fujiwara M."/>
            <person name="Mori M."/>
            <person name="Tomita M."/>
            <person name="Arakawa K."/>
        </authorList>
    </citation>
    <scope>NUCLEOTIDE SEQUENCE [LARGE SCALE GENOMIC DNA]</scope>
</reference>
<evidence type="ECO:0000256" key="1">
    <source>
        <dbReference type="SAM" id="Phobius"/>
    </source>
</evidence>
<proteinExistence type="predicted"/>
<accession>A0A4Y2JJ12</accession>
<dbReference type="Proteomes" id="UP000499080">
    <property type="component" value="Unassembled WGS sequence"/>
</dbReference>
<dbReference type="AlphaFoldDB" id="A0A4Y2JJ12"/>
<evidence type="ECO:0000313" key="3">
    <source>
        <dbReference type="Proteomes" id="UP000499080"/>
    </source>
</evidence>
<keyword evidence="3" id="KW-1185">Reference proteome</keyword>
<keyword evidence="1" id="KW-0472">Membrane</keyword>
<comment type="caution">
    <text evidence="2">The sequence shown here is derived from an EMBL/GenBank/DDBJ whole genome shotgun (WGS) entry which is preliminary data.</text>
</comment>
<evidence type="ECO:0000313" key="2">
    <source>
        <dbReference type="EMBL" id="GBM89262.1"/>
    </source>
</evidence>
<name>A0A4Y2JJ12_ARAVE</name>
<dbReference type="EMBL" id="BGPR01003527">
    <property type="protein sequence ID" value="GBM89262.1"/>
    <property type="molecule type" value="Genomic_DNA"/>
</dbReference>
<protein>
    <submittedName>
        <fullName evidence="2">Uncharacterized protein</fullName>
    </submittedName>
</protein>
<feature type="transmembrane region" description="Helical" evidence="1">
    <location>
        <begin position="33"/>
        <end position="50"/>
    </location>
</feature>
<organism evidence="2 3">
    <name type="scientific">Araneus ventricosus</name>
    <name type="common">Orbweaver spider</name>
    <name type="synonym">Epeira ventricosa</name>
    <dbReference type="NCBI Taxonomy" id="182803"/>
    <lineage>
        <taxon>Eukaryota</taxon>
        <taxon>Metazoa</taxon>
        <taxon>Ecdysozoa</taxon>
        <taxon>Arthropoda</taxon>
        <taxon>Chelicerata</taxon>
        <taxon>Arachnida</taxon>
        <taxon>Araneae</taxon>
        <taxon>Araneomorphae</taxon>
        <taxon>Entelegynae</taxon>
        <taxon>Araneoidea</taxon>
        <taxon>Araneidae</taxon>
        <taxon>Araneus</taxon>
    </lineage>
</organism>
<keyword evidence="1" id="KW-0812">Transmembrane</keyword>
<gene>
    <name evidence="2" type="ORF">AVEN_180413_1</name>
</gene>
<keyword evidence="1" id="KW-1133">Transmembrane helix</keyword>